<keyword evidence="2" id="KW-1185">Reference proteome</keyword>
<evidence type="ECO:0000313" key="2">
    <source>
        <dbReference type="Proteomes" id="UP000799118"/>
    </source>
</evidence>
<organism evidence="1 2">
    <name type="scientific">Gymnopus androsaceus JB14</name>
    <dbReference type="NCBI Taxonomy" id="1447944"/>
    <lineage>
        <taxon>Eukaryota</taxon>
        <taxon>Fungi</taxon>
        <taxon>Dikarya</taxon>
        <taxon>Basidiomycota</taxon>
        <taxon>Agaricomycotina</taxon>
        <taxon>Agaricomycetes</taxon>
        <taxon>Agaricomycetidae</taxon>
        <taxon>Agaricales</taxon>
        <taxon>Marasmiineae</taxon>
        <taxon>Omphalotaceae</taxon>
        <taxon>Gymnopus</taxon>
    </lineage>
</organism>
<dbReference type="OrthoDB" id="63935at2759"/>
<gene>
    <name evidence="1" type="ORF">BT96DRAFT_916069</name>
</gene>
<dbReference type="Gene3D" id="3.40.50.720">
    <property type="entry name" value="NAD(P)-binding Rossmann-like Domain"/>
    <property type="match status" value="1"/>
</dbReference>
<dbReference type="PANTHER" id="PTHR15020">
    <property type="entry name" value="FLAVIN REDUCTASE-RELATED"/>
    <property type="match status" value="1"/>
</dbReference>
<protein>
    <recommendedName>
        <fullName evidence="3">NAD(P)-binding domain-containing protein</fullName>
    </recommendedName>
</protein>
<dbReference type="PANTHER" id="PTHR15020:SF50">
    <property type="entry name" value="UPF0659 PROTEIN YMR090W"/>
    <property type="match status" value="1"/>
</dbReference>
<dbReference type="Proteomes" id="UP000799118">
    <property type="component" value="Unassembled WGS sequence"/>
</dbReference>
<dbReference type="EMBL" id="ML769408">
    <property type="protein sequence ID" value="KAE9405604.1"/>
    <property type="molecule type" value="Genomic_DNA"/>
</dbReference>
<dbReference type="SUPFAM" id="SSF51735">
    <property type="entry name" value="NAD(P)-binding Rossmann-fold domains"/>
    <property type="match status" value="1"/>
</dbReference>
<sequence length="269" mass="29295">MNVLAIGASKNIGYYAALRFLDAKCNVTFMLRSPSVFDSDEIIQSYVKSGQAHLIKGDALVKSDVKHAWDEALTHGPVDFLLSSVGTTPSSFSFRKGFIITPANLVTQAILNILCTMPTQSPQPRIVTISSSGLTHSGHADLPILLKPLYAALEVPHKDKLGAERAIAYCAGWKWDTETDGPGDDVMGEGWMEREGLPAAGTLKGVLVIRPALLTDGSCRADSNKNAYRVKEEEIGGWTVSRKDVAHFVADAMLNRWNEFSDKIVNIAY</sequence>
<dbReference type="InterPro" id="IPR036291">
    <property type="entry name" value="NAD(P)-bd_dom_sf"/>
</dbReference>
<proteinExistence type="predicted"/>
<reference evidence="1" key="1">
    <citation type="journal article" date="2019" name="Environ. Microbiol.">
        <title>Fungal ecological strategies reflected in gene transcription - a case study of two litter decomposers.</title>
        <authorList>
            <person name="Barbi F."/>
            <person name="Kohler A."/>
            <person name="Barry K."/>
            <person name="Baskaran P."/>
            <person name="Daum C."/>
            <person name="Fauchery L."/>
            <person name="Ihrmark K."/>
            <person name="Kuo A."/>
            <person name="LaButti K."/>
            <person name="Lipzen A."/>
            <person name="Morin E."/>
            <person name="Grigoriev I.V."/>
            <person name="Henrissat B."/>
            <person name="Lindahl B."/>
            <person name="Martin F."/>
        </authorList>
    </citation>
    <scope>NUCLEOTIDE SEQUENCE</scope>
    <source>
        <strain evidence="1">JB14</strain>
    </source>
</reference>
<name>A0A6A4IA01_9AGAR</name>
<evidence type="ECO:0000313" key="1">
    <source>
        <dbReference type="EMBL" id="KAE9405604.1"/>
    </source>
</evidence>
<accession>A0A6A4IA01</accession>
<evidence type="ECO:0008006" key="3">
    <source>
        <dbReference type="Google" id="ProtNLM"/>
    </source>
</evidence>
<dbReference type="AlphaFoldDB" id="A0A6A4IA01"/>